<comment type="caution">
    <text evidence="8">The sequence shown here is derived from an EMBL/GenBank/DDBJ whole genome shotgun (WGS) entry which is preliminary data.</text>
</comment>
<feature type="transmembrane region" description="Helical" evidence="6">
    <location>
        <begin position="6"/>
        <end position="27"/>
    </location>
</feature>
<evidence type="ECO:0000256" key="4">
    <source>
        <dbReference type="ARBA" id="ARBA00022989"/>
    </source>
</evidence>
<keyword evidence="5 6" id="KW-0472">Membrane</keyword>
<comment type="subcellular location">
    <subcellularLocation>
        <location evidence="1">Membrane</location>
        <topology evidence="1">Multi-pass membrane protein</topology>
    </subcellularLocation>
</comment>
<dbReference type="GO" id="GO:0016020">
    <property type="term" value="C:membrane"/>
    <property type="evidence" value="ECO:0007669"/>
    <property type="project" value="UniProtKB-SubCell"/>
</dbReference>
<evidence type="ECO:0000259" key="7">
    <source>
        <dbReference type="Pfam" id="PF00892"/>
    </source>
</evidence>
<feature type="transmembrane region" description="Helical" evidence="6">
    <location>
        <begin position="48"/>
        <end position="65"/>
    </location>
</feature>
<feature type="transmembrane region" description="Helical" evidence="6">
    <location>
        <begin position="71"/>
        <end position="89"/>
    </location>
</feature>
<gene>
    <name evidence="8" type="ORF">POTOM_048624</name>
</gene>
<dbReference type="OrthoDB" id="306876at2759"/>
<dbReference type="EMBL" id="JAAWWB010000028">
    <property type="protein sequence ID" value="KAG6748695.1"/>
    <property type="molecule type" value="Genomic_DNA"/>
</dbReference>
<reference evidence="8" key="1">
    <citation type="journal article" date="2020" name="bioRxiv">
        <title>Hybrid origin of Populus tomentosa Carr. identified through genome sequencing and phylogenomic analysis.</title>
        <authorList>
            <person name="An X."/>
            <person name="Gao K."/>
            <person name="Chen Z."/>
            <person name="Li J."/>
            <person name="Yang X."/>
            <person name="Yang X."/>
            <person name="Zhou J."/>
            <person name="Guo T."/>
            <person name="Zhao T."/>
            <person name="Huang S."/>
            <person name="Miao D."/>
            <person name="Khan W.U."/>
            <person name="Rao P."/>
            <person name="Ye M."/>
            <person name="Lei B."/>
            <person name="Liao W."/>
            <person name="Wang J."/>
            <person name="Ji L."/>
            <person name="Li Y."/>
            <person name="Guo B."/>
            <person name="Mustafa N.S."/>
            <person name="Li S."/>
            <person name="Yun Q."/>
            <person name="Keller S.R."/>
            <person name="Mao J."/>
            <person name="Zhang R."/>
            <person name="Strauss S.H."/>
        </authorList>
    </citation>
    <scope>NUCLEOTIDE SEQUENCE</scope>
    <source>
        <strain evidence="8">GM15</strain>
        <tissue evidence="8">Leaf</tissue>
    </source>
</reference>
<evidence type="ECO:0000313" key="8">
    <source>
        <dbReference type="EMBL" id="KAG6748695.1"/>
    </source>
</evidence>
<proteinExistence type="inferred from homology"/>
<dbReference type="PANTHER" id="PTHR22911:SF6">
    <property type="entry name" value="SOLUTE CARRIER FAMILY 35 MEMBER G1"/>
    <property type="match status" value="1"/>
</dbReference>
<feature type="transmembrane region" description="Helical" evidence="6">
    <location>
        <begin position="96"/>
        <end position="116"/>
    </location>
</feature>
<accession>A0A8X7YEL7</accession>
<organism evidence="8 9">
    <name type="scientific">Populus tomentosa</name>
    <name type="common">Chinese white poplar</name>
    <dbReference type="NCBI Taxonomy" id="118781"/>
    <lineage>
        <taxon>Eukaryota</taxon>
        <taxon>Viridiplantae</taxon>
        <taxon>Streptophyta</taxon>
        <taxon>Embryophyta</taxon>
        <taxon>Tracheophyta</taxon>
        <taxon>Spermatophyta</taxon>
        <taxon>Magnoliopsida</taxon>
        <taxon>eudicotyledons</taxon>
        <taxon>Gunneridae</taxon>
        <taxon>Pentapetalae</taxon>
        <taxon>rosids</taxon>
        <taxon>fabids</taxon>
        <taxon>Malpighiales</taxon>
        <taxon>Salicaceae</taxon>
        <taxon>Saliceae</taxon>
        <taxon>Populus</taxon>
    </lineage>
</organism>
<dbReference type="Proteomes" id="UP000886885">
    <property type="component" value="Chromosome 14D"/>
</dbReference>
<feature type="transmembrane region" description="Helical" evidence="6">
    <location>
        <begin position="299"/>
        <end position="321"/>
    </location>
</feature>
<feature type="transmembrane region" description="Helical" evidence="6">
    <location>
        <begin position="273"/>
        <end position="293"/>
    </location>
</feature>
<evidence type="ECO:0000256" key="1">
    <source>
        <dbReference type="ARBA" id="ARBA00004141"/>
    </source>
</evidence>
<evidence type="ECO:0000256" key="3">
    <source>
        <dbReference type="ARBA" id="ARBA00022692"/>
    </source>
</evidence>
<keyword evidence="9" id="KW-1185">Reference proteome</keyword>
<name>A0A8X7YEL7_POPTO</name>
<protein>
    <recommendedName>
        <fullName evidence="7">EamA domain-containing protein</fullName>
    </recommendedName>
</protein>
<dbReference type="PANTHER" id="PTHR22911">
    <property type="entry name" value="ACYL-MALONYL CONDENSING ENZYME-RELATED"/>
    <property type="match status" value="1"/>
</dbReference>
<keyword evidence="3 6" id="KW-0812">Transmembrane</keyword>
<evidence type="ECO:0000313" key="9">
    <source>
        <dbReference type="Proteomes" id="UP000886885"/>
    </source>
</evidence>
<keyword evidence="4 6" id="KW-1133">Transmembrane helix</keyword>
<feature type="transmembrane region" description="Helical" evidence="6">
    <location>
        <begin position="358"/>
        <end position="378"/>
    </location>
</feature>
<dbReference type="AlphaFoldDB" id="A0A8X7YEL7"/>
<evidence type="ECO:0000256" key="5">
    <source>
        <dbReference type="ARBA" id="ARBA00023136"/>
    </source>
</evidence>
<dbReference type="Pfam" id="PF00892">
    <property type="entry name" value="EamA"/>
    <property type="match status" value="1"/>
</dbReference>
<sequence>MAAQSIPLLETAFARCTITLILSYLWLRGNGQPIFGPAYARKFLFSRALTGCLSLLSFIYCIRRLPLSQAIVLSFTTPIMASIVARIILHEKLKTVDVGGLACSFFGVLFIFRQILATQGCCCMLHADGIGIPKGEQSGTMECVLHHKLSLYHLFSAPPLCLSIYYLFSTIPSTEDIIMLLMQKDNNPPFNEAGVLDSLQCSSNLYVQWVSDIVAFCNEAARALLSVGETNYIAIMGRNHVLTVLVALFSSITGGISYCLVKAGAKASDQPLATVFSFGILATPATGICAFAFEEFVLPNFYTFFLMLVLGLLSFSAEVFFARGLQLEKTSKAANVLYMEVALSQLWGIGSWRITPSFGGLFGCLLILISVCCTIYIGPEKEME</sequence>
<evidence type="ECO:0000256" key="2">
    <source>
        <dbReference type="ARBA" id="ARBA00007635"/>
    </source>
</evidence>
<comment type="similarity">
    <text evidence="2">Belongs to the drug/metabolite transporter (DMT) superfamily. Plant drug/metabolite exporter (P-DME) (TC 2.A.7.4) family.</text>
</comment>
<dbReference type="InterPro" id="IPR000620">
    <property type="entry name" value="EamA_dom"/>
</dbReference>
<feature type="domain" description="EamA" evidence="7">
    <location>
        <begin position="4"/>
        <end position="112"/>
    </location>
</feature>
<feature type="transmembrane region" description="Helical" evidence="6">
    <location>
        <begin position="241"/>
        <end position="261"/>
    </location>
</feature>
<evidence type="ECO:0000256" key="6">
    <source>
        <dbReference type="SAM" id="Phobius"/>
    </source>
</evidence>